<name>A0A1W6Z9F0_9BORD</name>
<protein>
    <submittedName>
        <fullName evidence="1">Uncharacterized protein</fullName>
    </submittedName>
</protein>
<dbReference type="Proteomes" id="UP000194161">
    <property type="component" value="Chromosome"/>
</dbReference>
<organism evidence="1 2">
    <name type="scientific">Bordetella genomosp. 13</name>
    <dbReference type="NCBI Taxonomy" id="463040"/>
    <lineage>
        <taxon>Bacteria</taxon>
        <taxon>Pseudomonadati</taxon>
        <taxon>Pseudomonadota</taxon>
        <taxon>Betaproteobacteria</taxon>
        <taxon>Burkholderiales</taxon>
        <taxon>Alcaligenaceae</taxon>
        <taxon>Bordetella</taxon>
    </lineage>
</organism>
<accession>A0A1W6Z9F0</accession>
<dbReference type="STRING" id="463040.CAL15_06040"/>
<dbReference type="RefSeq" id="WP_086077751.1">
    <property type="nucleotide sequence ID" value="NZ_CP021111.1"/>
</dbReference>
<dbReference type="OrthoDB" id="8962610at2"/>
<reference evidence="1 2" key="1">
    <citation type="submission" date="2017-05" db="EMBL/GenBank/DDBJ databases">
        <title>Complete and WGS of Bordetella genogroups.</title>
        <authorList>
            <person name="Spilker T."/>
            <person name="LiPuma J."/>
        </authorList>
    </citation>
    <scope>NUCLEOTIDE SEQUENCE [LARGE SCALE GENOMIC DNA]</scope>
    <source>
        <strain evidence="1 2">AU7206</strain>
    </source>
</reference>
<proteinExistence type="predicted"/>
<dbReference type="EMBL" id="CP021111">
    <property type="protein sequence ID" value="ARP93981.1"/>
    <property type="molecule type" value="Genomic_DNA"/>
</dbReference>
<gene>
    <name evidence="1" type="ORF">CAL15_06040</name>
</gene>
<dbReference type="Gene3D" id="2.40.360.20">
    <property type="match status" value="1"/>
</dbReference>
<sequence>MVTAASGAAYAGVCDAPFMHEGGRVQLTGKGNIALGADLNFAEVSKQGGSQCRARVTGVASFGYAGLPPGKSQLDYLMTVKNGQAAFVRYDRAGEKPVDEGQFDLRMLGLFAYDQVTGEGQRLPGASYRLNIGRDAPVGGRPSTTVRIGEKRVGKRQTLDTPLGSYSCWPITYTRDTDPTMATFKGVTLPIPGLNTTVTDWFCPKVDMVMRQDIDQGGMKSAVEITQMK</sequence>
<dbReference type="AlphaFoldDB" id="A0A1W6Z9F0"/>
<evidence type="ECO:0000313" key="1">
    <source>
        <dbReference type="EMBL" id="ARP93981.1"/>
    </source>
</evidence>
<dbReference type="KEGG" id="bgm:CAL15_06040"/>
<evidence type="ECO:0000313" key="2">
    <source>
        <dbReference type="Proteomes" id="UP000194161"/>
    </source>
</evidence>
<keyword evidence="2" id="KW-1185">Reference proteome</keyword>